<comment type="domain">
    <text evidence="9">Comprises of two domains. The C-terminal domain contains the binding site for glutamine and catalyzes the hydrolysis of this substrate to glutamate and ammonia. The N-terminal domain is anticipated to bind ATP and cobyrinate and catalyzes the ultimate synthesis of the diamide product. The ammonia produced via the glutaminase domain is probably translocated to the adjacent domain via a molecular tunnel, where it reacts with an activated intermediate.</text>
</comment>
<keyword evidence="4 9" id="KW-0436">Ligase</keyword>
<sequence length="462" mass="50286">MAHLMISAAHKSSGKTTISIGLCAAFQRKSLVVQPFKKGPDYIDPLWLGQAAGRACYNLDFFTTGSREIEHLFHSKMAGADIGIIEGNKGLYDGLDLHGSNSNAALAGLLGAPVVLVLDTRGMTRGIAPLILGYQAFDEQIRIAGVILNSVGGTRHESKLRSVIEHYTDVRVAGAVPRNDAVQIEERHLGLMPSNEADAAQKRIDSIAEHVAGHVDLDALLEISRSGQTTDVAPQDRAAQIQLSPEVRIAYARDAAFGFYYPDDLEAMSRAGAELIPFDTLNDAKLPDADGLFIGGGFPETAMSALESNRSMRASIKAFIEEGGPAYAECGGLMYLCRSLHWQDKRAAMAGVLPADVKMHQKPQGRGYVRLCETSDHPWLAGDVPPQQVNAHEFHYSGLENLDASQKFAYKVERGYGVDGLHDGLIYKNLLANYSHMRNVGSNHWAERFVSHVAACKHRNKI</sequence>
<dbReference type="Pfam" id="PF07685">
    <property type="entry name" value="GATase_3"/>
    <property type="match status" value="1"/>
</dbReference>
<dbReference type="AlphaFoldDB" id="A0A831RZI7"/>
<evidence type="ECO:0000256" key="2">
    <source>
        <dbReference type="ARBA" id="ARBA00006205"/>
    </source>
</evidence>
<proteinExistence type="inferred from homology"/>
<dbReference type="UniPathway" id="UPA00148">
    <property type="reaction ID" value="UER00231"/>
</dbReference>
<dbReference type="Proteomes" id="UP000886339">
    <property type="component" value="Unassembled WGS sequence"/>
</dbReference>
<dbReference type="Gene3D" id="3.40.50.300">
    <property type="entry name" value="P-loop containing nucleotide triphosphate hydrolases"/>
    <property type="match status" value="1"/>
</dbReference>
<dbReference type="Pfam" id="PF01656">
    <property type="entry name" value="CbiA"/>
    <property type="match status" value="1"/>
</dbReference>
<dbReference type="Gene3D" id="3.40.50.880">
    <property type="match status" value="1"/>
</dbReference>
<comment type="catalytic activity">
    <reaction evidence="9">
        <text>cob(II)yrinate + 2 L-glutamine + 2 ATP + 2 H2O = cob(II)yrinate a,c diamide + 2 L-glutamate + 2 ADP + 2 phosphate + 2 H(+)</text>
        <dbReference type="Rhea" id="RHEA:26289"/>
        <dbReference type="ChEBI" id="CHEBI:15377"/>
        <dbReference type="ChEBI" id="CHEBI:15378"/>
        <dbReference type="ChEBI" id="CHEBI:29985"/>
        <dbReference type="ChEBI" id="CHEBI:30616"/>
        <dbReference type="ChEBI" id="CHEBI:43474"/>
        <dbReference type="ChEBI" id="CHEBI:58359"/>
        <dbReference type="ChEBI" id="CHEBI:58537"/>
        <dbReference type="ChEBI" id="CHEBI:58894"/>
        <dbReference type="ChEBI" id="CHEBI:456216"/>
        <dbReference type="EC" id="6.3.5.11"/>
    </reaction>
</comment>
<evidence type="ECO:0000313" key="12">
    <source>
        <dbReference type="EMBL" id="HEC07795.1"/>
    </source>
</evidence>
<evidence type="ECO:0000256" key="4">
    <source>
        <dbReference type="ARBA" id="ARBA00022598"/>
    </source>
</evidence>
<dbReference type="GO" id="GO:0042242">
    <property type="term" value="F:cobyrinic acid a,c-diamide synthase activity"/>
    <property type="evidence" value="ECO:0007669"/>
    <property type="project" value="UniProtKB-UniRule"/>
</dbReference>
<evidence type="ECO:0000259" key="11">
    <source>
        <dbReference type="Pfam" id="PF07685"/>
    </source>
</evidence>
<dbReference type="HAMAP" id="MF_00027">
    <property type="entry name" value="CobB_CbiA"/>
    <property type="match status" value="1"/>
</dbReference>
<comment type="similarity">
    <text evidence="9">Belongs to the CobB/CbiA family.</text>
</comment>
<dbReference type="NCBIfam" id="NF002204">
    <property type="entry name" value="PRK01077.1"/>
    <property type="match status" value="1"/>
</dbReference>
<comment type="cofactor">
    <cofactor evidence="1 9">
        <name>Mg(2+)</name>
        <dbReference type="ChEBI" id="CHEBI:18420"/>
    </cofactor>
</comment>
<comment type="pathway">
    <text evidence="9">Cofactor biosynthesis; adenosylcobalamin biosynthesis; cob(II)yrinate a,c-diamide from sirohydrochlorin (anaerobic route): step 10/10.</text>
</comment>
<reference evidence="12" key="1">
    <citation type="journal article" date="2020" name="mSystems">
        <title>Genome- and Community-Level Interaction Insights into Carbon Utilization and Element Cycling Functions of Hydrothermarchaeota in Hydrothermal Sediment.</title>
        <authorList>
            <person name="Zhou Z."/>
            <person name="Liu Y."/>
            <person name="Xu W."/>
            <person name="Pan J."/>
            <person name="Luo Z.H."/>
            <person name="Li M."/>
        </authorList>
    </citation>
    <scope>NUCLEOTIDE SEQUENCE [LARGE SCALE GENOMIC DNA]</scope>
    <source>
        <strain evidence="12">HyVt-458</strain>
    </source>
</reference>
<accession>A0A831RZI7</accession>
<dbReference type="GO" id="GO:0009236">
    <property type="term" value="P:cobalamin biosynthetic process"/>
    <property type="evidence" value="ECO:0007669"/>
    <property type="project" value="UniProtKB-UniRule"/>
</dbReference>
<protein>
    <recommendedName>
        <fullName evidence="9">Cobyrinate a,c-diamide synthase</fullName>
        <ecNumber evidence="9">6.3.5.11</ecNumber>
    </recommendedName>
    <alternativeName>
        <fullName evidence="9">Cobyrinic acid a,c-diamide synthetase</fullName>
    </alternativeName>
</protein>
<dbReference type="PANTHER" id="PTHR43873:SF1">
    <property type="entry name" value="COBYRINATE A,C-DIAMIDE SYNTHASE"/>
    <property type="match status" value="1"/>
</dbReference>
<keyword evidence="6 9" id="KW-0067">ATP-binding</keyword>
<keyword evidence="8 9" id="KW-0315">Glutamine amidotransferase</keyword>
<dbReference type="InterPro" id="IPR004484">
    <property type="entry name" value="CbiA/CobB_synth"/>
</dbReference>
<evidence type="ECO:0000256" key="9">
    <source>
        <dbReference type="HAMAP-Rule" id="MF_00027"/>
    </source>
</evidence>
<evidence type="ECO:0000256" key="6">
    <source>
        <dbReference type="ARBA" id="ARBA00022840"/>
    </source>
</evidence>
<organism evidence="12">
    <name type="scientific">Thiolapillus brandeum</name>
    <dbReference type="NCBI Taxonomy" id="1076588"/>
    <lineage>
        <taxon>Bacteria</taxon>
        <taxon>Pseudomonadati</taxon>
        <taxon>Pseudomonadota</taxon>
        <taxon>Gammaproteobacteria</taxon>
        <taxon>Chromatiales</taxon>
        <taxon>Sedimenticolaceae</taxon>
        <taxon>Thiolapillus</taxon>
    </lineage>
</organism>
<dbReference type="InterPro" id="IPR002586">
    <property type="entry name" value="CobQ/CobB/MinD/ParA_Nub-bd_dom"/>
</dbReference>
<evidence type="ECO:0000259" key="10">
    <source>
        <dbReference type="Pfam" id="PF01656"/>
    </source>
</evidence>
<dbReference type="EMBL" id="DRLF01000453">
    <property type="protein sequence ID" value="HEC07795.1"/>
    <property type="molecule type" value="Genomic_DNA"/>
</dbReference>
<feature type="active site" description="Nucleophile" evidence="9">
    <location>
        <position position="330"/>
    </location>
</feature>
<comment type="miscellaneous">
    <text evidence="9">The a and c carboxylates of cobyrinate are activated for nucleophilic attack via formation of a phosphorylated intermediate by ATP. CbiA catalyzes first the amidation of the c-carboxylate, and then that of the a-carboxylate.</text>
</comment>
<dbReference type="GO" id="GO:0005524">
    <property type="term" value="F:ATP binding"/>
    <property type="evidence" value="ECO:0007669"/>
    <property type="project" value="UniProtKB-UniRule"/>
</dbReference>
<feature type="site" description="Increases nucleophilicity of active site Cys" evidence="9">
    <location>
        <position position="436"/>
    </location>
</feature>
<evidence type="ECO:0000256" key="8">
    <source>
        <dbReference type="ARBA" id="ARBA00022962"/>
    </source>
</evidence>
<evidence type="ECO:0000256" key="1">
    <source>
        <dbReference type="ARBA" id="ARBA00001946"/>
    </source>
</evidence>
<evidence type="ECO:0000256" key="3">
    <source>
        <dbReference type="ARBA" id="ARBA00022573"/>
    </source>
</evidence>
<keyword evidence="3 9" id="KW-0169">Cobalamin biosynthesis</keyword>
<feature type="domain" description="CobB/CobQ-like glutamine amidotransferase" evidence="11">
    <location>
        <begin position="248"/>
        <end position="437"/>
    </location>
</feature>
<name>A0A831RZI7_9GAMM</name>
<keyword evidence="7 9" id="KW-0460">Magnesium</keyword>
<keyword evidence="5 9" id="KW-0547">Nucleotide-binding</keyword>
<dbReference type="CDD" id="cd03130">
    <property type="entry name" value="GATase1_CobB"/>
    <property type="match status" value="1"/>
</dbReference>
<dbReference type="NCBIfam" id="TIGR00379">
    <property type="entry name" value="cobB"/>
    <property type="match status" value="1"/>
</dbReference>
<dbReference type="InterPro" id="IPR029062">
    <property type="entry name" value="Class_I_gatase-like"/>
</dbReference>
<comment type="similarity">
    <text evidence="2">Belongs to the CobB/CobQ family. CobQ subfamily.</text>
</comment>
<dbReference type="PROSITE" id="PS51274">
    <property type="entry name" value="GATASE_COBBQ"/>
    <property type="match status" value="1"/>
</dbReference>
<dbReference type="PANTHER" id="PTHR43873">
    <property type="entry name" value="COBYRINATE A,C-DIAMIDE SYNTHASE"/>
    <property type="match status" value="1"/>
</dbReference>
<dbReference type="SUPFAM" id="SSF52540">
    <property type="entry name" value="P-loop containing nucleoside triphosphate hydrolases"/>
    <property type="match status" value="1"/>
</dbReference>
<dbReference type="CDD" id="cd05388">
    <property type="entry name" value="CobB_N"/>
    <property type="match status" value="1"/>
</dbReference>
<comment type="function">
    <text evidence="9">Catalyzes the ATP-dependent amidation of the two carboxylate groups at positions a and c of cobyrinate, using either L-glutamine or ammonia as the nitrogen source.</text>
</comment>
<dbReference type="InterPro" id="IPR011698">
    <property type="entry name" value="GATase_3"/>
</dbReference>
<gene>
    <name evidence="12" type="primary">cobB</name>
    <name evidence="9" type="synonym">cbiA</name>
    <name evidence="12" type="ORF">ENJ12_13145</name>
</gene>
<dbReference type="EC" id="6.3.5.11" evidence="9"/>
<dbReference type="InterPro" id="IPR027417">
    <property type="entry name" value="P-loop_NTPase"/>
</dbReference>
<evidence type="ECO:0000256" key="5">
    <source>
        <dbReference type="ARBA" id="ARBA00022741"/>
    </source>
</evidence>
<dbReference type="SUPFAM" id="SSF52317">
    <property type="entry name" value="Class I glutamine amidotransferase-like"/>
    <property type="match status" value="1"/>
</dbReference>
<evidence type="ECO:0000256" key="7">
    <source>
        <dbReference type="ARBA" id="ARBA00022842"/>
    </source>
</evidence>
<feature type="domain" description="CobQ/CobB/MinD/ParA nucleotide binding" evidence="10">
    <location>
        <begin position="12"/>
        <end position="188"/>
    </location>
</feature>
<comment type="caution">
    <text evidence="12">The sequence shown here is derived from an EMBL/GenBank/DDBJ whole genome shotgun (WGS) entry which is preliminary data.</text>
</comment>